<sequence>MNPKFKVLLVILTGVVLFYAACKKENKAVPVPIPVVDTMGAIAGQIAQNLAQTLSGTYGGVNISKGLILPEFTTRSNSKVSVNGLFDLCTFVPDSIVNYSTNVGDTIKSQASGLFKFYFGCDTVKGPRVNGYVTFSFLNGYAAYDSLATIGLAPRGAFVYNVKAFYEVKVLDSLNKNLTINGSTNKLISVNGSIKSFIDTTATKKTVMSSSVHAYYTLTDVVVDLTKKGDMTRGTATFGAIGDVNNIKWYYTGTMKFLGNHQVSIIIKNKTYNYNMDLLTGKATTI</sequence>
<accession>A0ABU1TIP7</accession>
<organism evidence="1 2">
    <name type="scientific">Mucilaginibacter pocheonensis</name>
    <dbReference type="NCBI Taxonomy" id="398050"/>
    <lineage>
        <taxon>Bacteria</taxon>
        <taxon>Pseudomonadati</taxon>
        <taxon>Bacteroidota</taxon>
        <taxon>Sphingobacteriia</taxon>
        <taxon>Sphingobacteriales</taxon>
        <taxon>Sphingobacteriaceae</taxon>
        <taxon>Mucilaginibacter</taxon>
    </lineage>
</organism>
<dbReference type="EMBL" id="JAVDUU010000005">
    <property type="protein sequence ID" value="MDR6945233.1"/>
    <property type="molecule type" value="Genomic_DNA"/>
</dbReference>
<keyword evidence="2" id="KW-1185">Reference proteome</keyword>
<comment type="caution">
    <text evidence="1">The sequence shown here is derived from an EMBL/GenBank/DDBJ whole genome shotgun (WGS) entry which is preliminary data.</text>
</comment>
<dbReference type="Proteomes" id="UP001247620">
    <property type="component" value="Unassembled WGS sequence"/>
</dbReference>
<dbReference type="RefSeq" id="WP_310102879.1">
    <property type="nucleotide sequence ID" value="NZ_JAVDUU010000005.1"/>
</dbReference>
<protein>
    <submittedName>
        <fullName evidence="1">Uncharacterized protein</fullName>
    </submittedName>
</protein>
<proteinExistence type="predicted"/>
<evidence type="ECO:0000313" key="2">
    <source>
        <dbReference type="Proteomes" id="UP001247620"/>
    </source>
</evidence>
<gene>
    <name evidence="1" type="ORF">J2W55_005101</name>
</gene>
<name>A0ABU1TIP7_9SPHI</name>
<reference evidence="1 2" key="1">
    <citation type="submission" date="2023-07" db="EMBL/GenBank/DDBJ databases">
        <title>Sorghum-associated microbial communities from plants grown in Nebraska, USA.</title>
        <authorList>
            <person name="Schachtman D."/>
        </authorList>
    </citation>
    <scope>NUCLEOTIDE SEQUENCE [LARGE SCALE GENOMIC DNA]</scope>
    <source>
        <strain evidence="1 2">3262</strain>
    </source>
</reference>
<evidence type="ECO:0000313" key="1">
    <source>
        <dbReference type="EMBL" id="MDR6945233.1"/>
    </source>
</evidence>